<dbReference type="EMBL" id="WUBL01000218">
    <property type="protein sequence ID" value="KAF2963283.1"/>
    <property type="molecule type" value="Genomic_DNA"/>
</dbReference>
<evidence type="ECO:0000313" key="3">
    <source>
        <dbReference type="Proteomes" id="UP000481858"/>
    </source>
</evidence>
<evidence type="ECO:0000259" key="1">
    <source>
        <dbReference type="Pfam" id="PF05551"/>
    </source>
</evidence>
<dbReference type="SUPFAM" id="SSF54060">
    <property type="entry name" value="His-Me finger endonucleases"/>
    <property type="match status" value="1"/>
</dbReference>
<accession>A0A7C8IKF4</accession>
<sequence>MRECHRQDSPRMRSTFVHQGLPAADTHQASQISDAPIILPQIASLQPSLKPTTIPSVRVVPRELSEHVRSMDDRWPERARFGEAMPTYDASLSTKHPRQQKGIQWLSYDAKEGLERHVTRLMASWGVKVTHSGTCIVWPRDWKALEPQVIACLLEFENCPLIDSDRSVYAFDDHTTTAARAIAWFGSWPRTGIELDNFIETGPYRRNDGSHRCHNPLCLNPSHIVFEPTWYNLHRQQCQKEACFLRSEGRDVPPHCGLHSPPCLMQHASLTMFERCSIQVFVLRCSYGLPQTPRGRPPWHRYPTFEDQLPLKFVSSTDAAVGLRACDQETLTASASAVCRPGTICRLCRRIKGFGRMADLWAHILNSHADRSDEEKAREVQRAARLWESHLKATQASSTG</sequence>
<dbReference type="InParanoid" id="A0A7C8IKF4"/>
<protein>
    <recommendedName>
        <fullName evidence="1">Zinc-binding loop region of homing endonuclease domain-containing protein</fullName>
    </recommendedName>
</protein>
<reference evidence="2 3" key="1">
    <citation type="submission" date="2019-12" db="EMBL/GenBank/DDBJ databases">
        <title>Draft genome sequence of the ascomycete Xylaria multiplex DSM 110363.</title>
        <authorList>
            <person name="Buettner E."/>
            <person name="Kellner H."/>
        </authorList>
    </citation>
    <scope>NUCLEOTIDE SEQUENCE [LARGE SCALE GENOMIC DNA]</scope>
    <source>
        <strain evidence="2 3">DSM 110363</strain>
    </source>
</reference>
<dbReference type="OrthoDB" id="5272330at2759"/>
<organism evidence="2 3">
    <name type="scientific">Xylaria multiplex</name>
    <dbReference type="NCBI Taxonomy" id="323545"/>
    <lineage>
        <taxon>Eukaryota</taxon>
        <taxon>Fungi</taxon>
        <taxon>Dikarya</taxon>
        <taxon>Ascomycota</taxon>
        <taxon>Pezizomycotina</taxon>
        <taxon>Sordariomycetes</taxon>
        <taxon>Xylariomycetidae</taxon>
        <taxon>Xylariales</taxon>
        <taxon>Xylariaceae</taxon>
        <taxon>Xylaria</taxon>
    </lineage>
</organism>
<dbReference type="Gene3D" id="3.90.75.10">
    <property type="entry name" value="Homing Intron 3 (I-ppo) Encoded Endonuclease, Chain A"/>
    <property type="match status" value="1"/>
</dbReference>
<comment type="caution">
    <text evidence="2">The sequence shown here is derived from an EMBL/GenBank/DDBJ whole genome shotgun (WGS) entry which is preliminary data.</text>
</comment>
<dbReference type="GO" id="GO:0004519">
    <property type="term" value="F:endonuclease activity"/>
    <property type="evidence" value="ECO:0007669"/>
    <property type="project" value="InterPro"/>
</dbReference>
<dbReference type="InterPro" id="IPR044930">
    <property type="entry name" value="Homing_endonuclease_His-Me"/>
</dbReference>
<dbReference type="InterPro" id="IPR044925">
    <property type="entry name" value="His-Me_finger_sf"/>
</dbReference>
<dbReference type="Pfam" id="PF05551">
    <property type="entry name" value="zf-His_Me_endon"/>
    <property type="match status" value="1"/>
</dbReference>
<feature type="domain" description="Zinc-binding loop region of homing endonuclease" evidence="1">
    <location>
        <begin position="207"/>
        <end position="268"/>
    </location>
</feature>
<dbReference type="Proteomes" id="UP000481858">
    <property type="component" value="Unassembled WGS sequence"/>
</dbReference>
<dbReference type="InterPro" id="IPR008704">
    <property type="entry name" value="Endonuclease_Zinc-binding_loop"/>
</dbReference>
<evidence type="ECO:0000313" key="2">
    <source>
        <dbReference type="EMBL" id="KAF2963283.1"/>
    </source>
</evidence>
<dbReference type="AlphaFoldDB" id="A0A7C8IKF4"/>
<keyword evidence="3" id="KW-1185">Reference proteome</keyword>
<gene>
    <name evidence="2" type="ORF">GQX73_g10294</name>
</gene>
<name>A0A7C8IKF4_9PEZI</name>
<proteinExistence type="predicted"/>